<evidence type="ECO:0008006" key="13">
    <source>
        <dbReference type="Google" id="ProtNLM"/>
    </source>
</evidence>
<dbReference type="GO" id="GO:0005506">
    <property type="term" value="F:iron ion binding"/>
    <property type="evidence" value="ECO:0007669"/>
    <property type="project" value="InterPro"/>
</dbReference>
<comment type="cofactor">
    <cofactor evidence="1 8">
        <name>heme</name>
        <dbReference type="ChEBI" id="CHEBI:30413"/>
    </cofactor>
</comment>
<organism evidence="11 12">
    <name type="scientific">Apolygus lucorum</name>
    <name type="common">Small green plant bug</name>
    <name type="synonym">Lygocoris lucorum</name>
    <dbReference type="NCBI Taxonomy" id="248454"/>
    <lineage>
        <taxon>Eukaryota</taxon>
        <taxon>Metazoa</taxon>
        <taxon>Ecdysozoa</taxon>
        <taxon>Arthropoda</taxon>
        <taxon>Hexapoda</taxon>
        <taxon>Insecta</taxon>
        <taxon>Pterygota</taxon>
        <taxon>Neoptera</taxon>
        <taxon>Paraneoptera</taxon>
        <taxon>Hemiptera</taxon>
        <taxon>Heteroptera</taxon>
        <taxon>Panheteroptera</taxon>
        <taxon>Cimicomorpha</taxon>
        <taxon>Miridae</taxon>
        <taxon>Mirini</taxon>
        <taxon>Apolygus</taxon>
    </lineage>
</organism>
<evidence type="ECO:0000256" key="4">
    <source>
        <dbReference type="ARBA" id="ARBA00022723"/>
    </source>
</evidence>
<dbReference type="GO" id="GO:0016705">
    <property type="term" value="F:oxidoreductase activity, acting on paired donors, with incorporation or reduction of molecular oxygen"/>
    <property type="evidence" value="ECO:0007669"/>
    <property type="project" value="InterPro"/>
</dbReference>
<gene>
    <name evidence="11" type="ORF">GE061_006035</name>
</gene>
<dbReference type="PROSITE" id="PS00086">
    <property type="entry name" value="CYTOCHROME_P450"/>
    <property type="match status" value="1"/>
</dbReference>
<dbReference type="InterPro" id="IPR001128">
    <property type="entry name" value="Cyt_P450"/>
</dbReference>
<dbReference type="AlphaFoldDB" id="A0A8S9WSU4"/>
<sequence>MAFLSHQSTEMFLLLSVMVAAAAALYYVKWRMSRQHMYELAEKLPGERGLPLIGNAMRFALSPNKILHTLYDMSFQDDFQDLAKIWLGHRLMVILVNPKDIELILSSNVHLRKSPEYRYFEPWFGNGLLISYGDTWKTHRKMIAPTFHLNVLKRFMDEFNKNSKRVIDRMNTEEGKPFDCHDYMSEIMVETLLETVMGVKQAAQGRNCLTYALSVMDVCDIMHARQTKIWLRPDSLFKWTYMAKEFDKHLGIIMNLTNKVFMKKKDDYSQNRVTTLPVKEEKEEKKVEKKIIVEDAKNNDKFSYGQSAGLKDDLDVDDNEIGEKKRLPFLEAMIERAHNGDGLTDQEIKNQVNTIMFEGHDTTAAGSSFFLCVMGARPDIQEKVLEEIDSIFGDSDREVTFQDTLELKYLERCIMETLRLFPPVPAISRELEHDLQLASRPDLVIPTGCSVIVGTFKLHRRPDIYPNPEVFNPDHFLPENAASRHYYSFIPFSAGPRSCVGRKYAMLKLKILLANIMRQFKVKPGKPMEEWRLQADIILKRTDGFDVALERRKHVKA</sequence>
<evidence type="ECO:0000256" key="10">
    <source>
        <dbReference type="SAM" id="Phobius"/>
    </source>
</evidence>
<proteinExistence type="inferred from homology"/>
<dbReference type="PRINTS" id="PR00385">
    <property type="entry name" value="P450"/>
</dbReference>
<dbReference type="InterPro" id="IPR036396">
    <property type="entry name" value="Cyt_P450_sf"/>
</dbReference>
<dbReference type="EMBL" id="WIXP02000014">
    <property type="protein sequence ID" value="KAF6199737.1"/>
    <property type="molecule type" value="Genomic_DNA"/>
</dbReference>
<comment type="caution">
    <text evidence="11">The sequence shown here is derived from an EMBL/GenBank/DDBJ whole genome shotgun (WGS) entry which is preliminary data.</text>
</comment>
<evidence type="ECO:0000256" key="3">
    <source>
        <dbReference type="ARBA" id="ARBA00022617"/>
    </source>
</evidence>
<dbReference type="InterPro" id="IPR050196">
    <property type="entry name" value="Cytochrome_P450_Monoox"/>
</dbReference>
<evidence type="ECO:0000256" key="8">
    <source>
        <dbReference type="PIRSR" id="PIRSR602401-1"/>
    </source>
</evidence>
<keyword evidence="12" id="KW-1185">Reference proteome</keyword>
<dbReference type="SUPFAM" id="SSF48264">
    <property type="entry name" value="Cytochrome P450"/>
    <property type="match status" value="1"/>
</dbReference>
<dbReference type="CDD" id="cd20628">
    <property type="entry name" value="CYP4"/>
    <property type="match status" value="1"/>
</dbReference>
<feature type="binding site" description="axial binding residue" evidence="8">
    <location>
        <position position="499"/>
    </location>
    <ligand>
        <name>heme</name>
        <dbReference type="ChEBI" id="CHEBI:30413"/>
    </ligand>
    <ligandPart>
        <name>Fe</name>
        <dbReference type="ChEBI" id="CHEBI:18248"/>
    </ligandPart>
</feature>
<keyword evidence="10" id="KW-0472">Membrane</keyword>
<evidence type="ECO:0000256" key="1">
    <source>
        <dbReference type="ARBA" id="ARBA00001971"/>
    </source>
</evidence>
<dbReference type="GO" id="GO:0004497">
    <property type="term" value="F:monooxygenase activity"/>
    <property type="evidence" value="ECO:0007669"/>
    <property type="project" value="UniProtKB-KW"/>
</dbReference>
<protein>
    <recommendedName>
        <fullName evidence="13">Cytochrome P450</fullName>
    </recommendedName>
</protein>
<evidence type="ECO:0000256" key="9">
    <source>
        <dbReference type="RuleBase" id="RU000461"/>
    </source>
</evidence>
<evidence type="ECO:0000313" key="11">
    <source>
        <dbReference type="EMBL" id="KAF6199737.1"/>
    </source>
</evidence>
<dbReference type="GO" id="GO:0020037">
    <property type="term" value="F:heme binding"/>
    <property type="evidence" value="ECO:0007669"/>
    <property type="project" value="InterPro"/>
</dbReference>
<evidence type="ECO:0000313" key="12">
    <source>
        <dbReference type="Proteomes" id="UP000466442"/>
    </source>
</evidence>
<evidence type="ECO:0000256" key="7">
    <source>
        <dbReference type="ARBA" id="ARBA00023033"/>
    </source>
</evidence>
<dbReference type="PANTHER" id="PTHR24291">
    <property type="entry name" value="CYTOCHROME P450 FAMILY 4"/>
    <property type="match status" value="1"/>
</dbReference>
<dbReference type="Gene3D" id="1.10.630.10">
    <property type="entry name" value="Cytochrome P450"/>
    <property type="match status" value="1"/>
</dbReference>
<dbReference type="PRINTS" id="PR00463">
    <property type="entry name" value="EP450I"/>
</dbReference>
<dbReference type="Pfam" id="PF00067">
    <property type="entry name" value="p450"/>
    <property type="match status" value="1"/>
</dbReference>
<keyword evidence="7 9" id="KW-0503">Monooxygenase</keyword>
<evidence type="ECO:0000256" key="5">
    <source>
        <dbReference type="ARBA" id="ARBA00023002"/>
    </source>
</evidence>
<dbReference type="OrthoDB" id="1470350at2759"/>
<evidence type="ECO:0000256" key="6">
    <source>
        <dbReference type="ARBA" id="ARBA00023004"/>
    </source>
</evidence>
<keyword evidence="4 8" id="KW-0479">Metal-binding</keyword>
<reference evidence="11" key="1">
    <citation type="journal article" date="2021" name="Mol. Ecol. Resour.">
        <title>Apolygus lucorum genome provides insights into omnivorousness and mesophyll feeding.</title>
        <authorList>
            <person name="Liu Y."/>
            <person name="Liu H."/>
            <person name="Wang H."/>
            <person name="Huang T."/>
            <person name="Liu B."/>
            <person name="Yang B."/>
            <person name="Yin L."/>
            <person name="Li B."/>
            <person name="Zhang Y."/>
            <person name="Zhang S."/>
            <person name="Jiang F."/>
            <person name="Zhang X."/>
            <person name="Ren Y."/>
            <person name="Wang B."/>
            <person name="Wang S."/>
            <person name="Lu Y."/>
            <person name="Wu K."/>
            <person name="Fan W."/>
            <person name="Wang G."/>
        </authorList>
    </citation>
    <scope>NUCLEOTIDE SEQUENCE</scope>
    <source>
        <strain evidence="11">12Hb</strain>
    </source>
</reference>
<dbReference type="InterPro" id="IPR002401">
    <property type="entry name" value="Cyt_P450_E_grp-I"/>
</dbReference>
<dbReference type="InterPro" id="IPR017972">
    <property type="entry name" value="Cyt_P450_CS"/>
</dbReference>
<keyword evidence="3 8" id="KW-0349">Heme</keyword>
<dbReference type="Proteomes" id="UP000466442">
    <property type="component" value="Unassembled WGS sequence"/>
</dbReference>
<keyword evidence="6 8" id="KW-0408">Iron</keyword>
<accession>A0A8S9WSU4</accession>
<keyword evidence="10" id="KW-0812">Transmembrane</keyword>
<keyword evidence="5 9" id="KW-0560">Oxidoreductase</keyword>
<keyword evidence="10" id="KW-1133">Transmembrane helix</keyword>
<feature type="transmembrane region" description="Helical" evidence="10">
    <location>
        <begin position="12"/>
        <end position="28"/>
    </location>
</feature>
<comment type="similarity">
    <text evidence="2 9">Belongs to the cytochrome P450 family.</text>
</comment>
<dbReference type="PANTHER" id="PTHR24291:SF106">
    <property type="entry name" value="CYTOCHROME P450 4G1-RELATED"/>
    <property type="match status" value="1"/>
</dbReference>
<name>A0A8S9WSU4_APOLU</name>
<evidence type="ECO:0000256" key="2">
    <source>
        <dbReference type="ARBA" id="ARBA00010617"/>
    </source>
</evidence>